<feature type="chain" id="PRO_5046485527" description="Tetratricopeptide repeat-containing protein" evidence="3">
    <location>
        <begin position="20"/>
        <end position="179"/>
    </location>
</feature>
<organism evidence="4 5">
    <name type="scientific">Paracoccus sediminis</name>
    <dbReference type="NCBI Taxonomy" id="1214787"/>
    <lineage>
        <taxon>Bacteria</taxon>
        <taxon>Pseudomonadati</taxon>
        <taxon>Pseudomonadota</taxon>
        <taxon>Alphaproteobacteria</taxon>
        <taxon>Rhodobacterales</taxon>
        <taxon>Paracoccaceae</taxon>
        <taxon>Paracoccus</taxon>
    </lineage>
</organism>
<accession>A0ABY1YH85</accession>
<proteinExistence type="predicted"/>
<evidence type="ECO:0000256" key="1">
    <source>
        <dbReference type="ARBA" id="ARBA00022737"/>
    </source>
</evidence>
<dbReference type="PANTHER" id="PTHR45188">
    <property type="entry name" value="DNAJ PROTEIN P58IPK HOMOLOG"/>
    <property type="match status" value="1"/>
</dbReference>
<comment type="caution">
    <text evidence="4">The sequence shown here is derived from an EMBL/GenBank/DDBJ whole genome shotgun (WGS) entry which is preliminary data.</text>
</comment>
<dbReference type="PROSITE" id="PS50005">
    <property type="entry name" value="TPR"/>
    <property type="match status" value="2"/>
</dbReference>
<keyword evidence="2" id="KW-0802">TPR repeat</keyword>
<keyword evidence="1" id="KW-0677">Repeat</keyword>
<name>A0ABY1YH85_9RHOB</name>
<dbReference type="PANTHER" id="PTHR45188:SF2">
    <property type="entry name" value="DNAJ HOMOLOG SUBFAMILY C MEMBER 7"/>
    <property type="match status" value="1"/>
</dbReference>
<dbReference type="EMBL" id="SIRL01000008">
    <property type="protein sequence ID" value="TBN49383.1"/>
    <property type="molecule type" value="Genomic_DNA"/>
</dbReference>
<evidence type="ECO:0008006" key="6">
    <source>
        <dbReference type="Google" id="ProtNLM"/>
    </source>
</evidence>
<keyword evidence="5" id="KW-1185">Reference proteome</keyword>
<evidence type="ECO:0000256" key="3">
    <source>
        <dbReference type="SAM" id="SignalP"/>
    </source>
</evidence>
<evidence type="ECO:0000313" key="5">
    <source>
        <dbReference type="Proteomes" id="UP000292859"/>
    </source>
</evidence>
<reference evidence="4 5" key="1">
    <citation type="submission" date="2019-02" db="EMBL/GenBank/DDBJ databases">
        <authorList>
            <person name="Zhang G."/>
        </authorList>
    </citation>
    <scope>NUCLEOTIDE SEQUENCE [LARGE SCALE GENOMIC DNA]</scope>
    <source>
        <strain evidence="4 5">CMB17</strain>
    </source>
</reference>
<evidence type="ECO:0000256" key="2">
    <source>
        <dbReference type="PROSITE-ProRule" id="PRU00339"/>
    </source>
</evidence>
<feature type="repeat" description="TPR" evidence="2">
    <location>
        <begin position="127"/>
        <end position="160"/>
    </location>
</feature>
<feature type="repeat" description="TPR" evidence="2">
    <location>
        <begin position="93"/>
        <end position="126"/>
    </location>
</feature>
<dbReference type="InterPro" id="IPR011990">
    <property type="entry name" value="TPR-like_helical_dom_sf"/>
</dbReference>
<dbReference type="SUPFAM" id="SSF48452">
    <property type="entry name" value="TPR-like"/>
    <property type="match status" value="1"/>
</dbReference>
<sequence length="179" mass="19595">MHRFFLICVAILFATSAGAQDRPDMEDLFRRLADPDGEGWRIAESDILREWSKSGSAAMDLLLQRGEEALDQGDAPAAIGHLTALTDHALDFAAGFQARAAAYASVGQFGPALRDLARALQLEPRYFPALTQLAVMLEETGDTERALAAYRQSLEIHPNQQEAIDGVARLERQLDGTDI</sequence>
<gene>
    <name evidence="4" type="ORF">EYF88_11910</name>
</gene>
<dbReference type="SMART" id="SM00028">
    <property type="entry name" value="TPR"/>
    <property type="match status" value="2"/>
</dbReference>
<dbReference type="Proteomes" id="UP000292859">
    <property type="component" value="Unassembled WGS sequence"/>
</dbReference>
<protein>
    <recommendedName>
        <fullName evidence="6">Tetratricopeptide repeat-containing protein</fullName>
    </recommendedName>
</protein>
<keyword evidence="3" id="KW-0732">Signal</keyword>
<dbReference type="Gene3D" id="1.25.40.10">
    <property type="entry name" value="Tetratricopeptide repeat domain"/>
    <property type="match status" value="1"/>
</dbReference>
<dbReference type="InterPro" id="IPR019734">
    <property type="entry name" value="TPR_rpt"/>
</dbReference>
<evidence type="ECO:0000313" key="4">
    <source>
        <dbReference type="EMBL" id="TBN49383.1"/>
    </source>
</evidence>
<feature type="signal peptide" evidence="3">
    <location>
        <begin position="1"/>
        <end position="19"/>
    </location>
</feature>